<evidence type="ECO:0000313" key="5">
    <source>
        <dbReference type="Proteomes" id="UP000522663"/>
    </source>
</evidence>
<dbReference type="EMBL" id="VXAB01001045">
    <property type="protein sequence ID" value="NXJ04124.1"/>
    <property type="molecule type" value="Genomic_DNA"/>
</dbReference>
<feature type="domain" description="Suppressor APC" evidence="3">
    <location>
        <begin position="24"/>
        <end position="96"/>
    </location>
</feature>
<evidence type="ECO:0000259" key="3">
    <source>
        <dbReference type="Pfam" id="PF25825"/>
    </source>
</evidence>
<dbReference type="InterPro" id="IPR057953">
    <property type="entry name" value="SAPC2_N"/>
</dbReference>
<dbReference type="AlphaFoldDB" id="A0A7K9Y4S5"/>
<dbReference type="Pfam" id="PF11414">
    <property type="entry name" value="Suppressor_APC"/>
    <property type="match status" value="1"/>
</dbReference>
<dbReference type="InterPro" id="IPR026828">
    <property type="entry name" value="SAPC2_1/2"/>
</dbReference>
<feature type="region of interest" description="Disordered" evidence="2">
    <location>
        <begin position="212"/>
        <end position="236"/>
    </location>
</feature>
<dbReference type="PANTHER" id="PTHR14907">
    <property type="entry name" value="FI14130P"/>
    <property type="match status" value="1"/>
</dbReference>
<feature type="region of interest" description="Disordered" evidence="2">
    <location>
        <begin position="96"/>
        <end position="181"/>
    </location>
</feature>
<evidence type="ECO:0000256" key="1">
    <source>
        <dbReference type="SAM" id="Coils"/>
    </source>
</evidence>
<comment type="caution">
    <text evidence="4">The sequence shown here is derived from an EMBL/GenBank/DDBJ whole genome shotgun (WGS) entry which is preliminary data.</text>
</comment>
<feature type="coiled-coil region" evidence="1">
    <location>
        <begin position="361"/>
        <end position="388"/>
    </location>
</feature>
<feature type="region of interest" description="Disordered" evidence="2">
    <location>
        <begin position="1"/>
        <end position="25"/>
    </location>
</feature>
<dbReference type="OrthoDB" id="10035013at2759"/>
<organism evidence="4 5">
    <name type="scientific">Odontophorus gujanensis</name>
    <name type="common">marbled wood quail</name>
    <dbReference type="NCBI Taxonomy" id="886794"/>
    <lineage>
        <taxon>Eukaryota</taxon>
        <taxon>Metazoa</taxon>
        <taxon>Chordata</taxon>
        <taxon>Craniata</taxon>
        <taxon>Vertebrata</taxon>
        <taxon>Euteleostomi</taxon>
        <taxon>Archelosauria</taxon>
        <taxon>Archosauria</taxon>
        <taxon>Dinosauria</taxon>
        <taxon>Saurischia</taxon>
        <taxon>Theropoda</taxon>
        <taxon>Coelurosauria</taxon>
        <taxon>Aves</taxon>
        <taxon>Neognathae</taxon>
        <taxon>Galloanserae</taxon>
        <taxon>Galliformes</taxon>
        <taxon>Odontophoridae</taxon>
        <taxon>Odontophorus</taxon>
    </lineage>
</organism>
<feature type="non-terminal residue" evidence="4">
    <location>
        <position position="1"/>
    </location>
</feature>
<keyword evidence="1" id="KW-0175">Coiled coil</keyword>
<protein>
    <submittedName>
        <fullName evidence="4">SAPC2 protein</fullName>
    </submittedName>
</protein>
<name>A0A7K9Y4S5_9GALL</name>
<feature type="compositionally biased region" description="Basic and acidic residues" evidence="2">
    <location>
        <begin position="105"/>
        <end position="125"/>
    </location>
</feature>
<proteinExistence type="predicted"/>
<feature type="compositionally biased region" description="Basic and acidic residues" evidence="2">
    <location>
        <begin position="142"/>
        <end position="157"/>
    </location>
</feature>
<dbReference type="Proteomes" id="UP000522663">
    <property type="component" value="Unassembled WGS sequence"/>
</dbReference>
<feature type="non-terminal residue" evidence="4">
    <location>
        <position position="415"/>
    </location>
</feature>
<dbReference type="PANTHER" id="PTHR14907:SF3">
    <property type="entry name" value="SUPPRESSOR APC DOMAIN-CONTAINING PROTEIN 2"/>
    <property type="match status" value="1"/>
</dbReference>
<sequence length="415" mass="45841">AAVMAPERSSRSSPPGPPSTGTEGLPRAFLQSLRTLFDILDDRRRGYVHLREIESRWQGTEARELPAGVLEGLRRAAPPSGYLTFERFVLGLRAALPGADGGVPGKDRAPGRERGEPRDKERERGPAISASRSLEKLPIPHGNEEQRGQSAGHREPEPGPGQPRGRGECSRSGKLDRESGTRHGLAVERFLLQAAGALMLSFVTGIDVKSAGESQGDGGHAGPGDVRRHQRGRAEHRRHTIANGVDFGMLKHMKELEQEKDFLLQGLEMVERAREWYHQHIHFMQERQRLLGRNKTSTDFLPDDNQSHLGRLIPKLQEVNRCLSNLLSAVGKPGNPSSALNRLTPTAPVGSPASAGSQQAINMLKEQNRLLTKEVTDKSERITQLEQEKCALIKQLFEARARSNHEMSQLDSTFI</sequence>
<reference evidence="4 5" key="1">
    <citation type="submission" date="2019-09" db="EMBL/GenBank/DDBJ databases">
        <title>Bird 10,000 Genomes (B10K) Project - Family phase.</title>
        <authorList>
            <person name="Zhang G."/>
        </authorList>
    </citation>
    <scope>NUCLEOTIDE SEQUENCE [LARGE SCALE GENOMIC DNA]</scope>
    <source>
        <strain evidence="4">B10K-DU-001-53</strain>
        <tissue evidence="4">Muscle</tissue>
    </source>
</reference>
<gene>
    <name evidence="4" type="primary">Sapcd2</name>
    <name evidence="4" type="ORF">ODOGUJ_R03566</name>
</gene>
<accession>A0A7K9Y4S5</accession>
<evidence type="ECO:0000313" key="4">
    <source>
        <dbReference type="EMBL" id="NXJ04124.1"/>
    </source>
</evidence>
<dbReference type="Pfam" id="PF25825">
    <property type="entry name" value="SAPC2_N"/>
    <property type="match status" value="1"/>
</dbReference>
<feature type="compositionally biased region" description="Basic and acidic residues" evidence="2">
    <location>
        <begin position="165"/>
        <end position="181"/>
    </location>
</feature>
<keyword evidence="5" id="KW-1185">Reference proteome</keyword>
<evidence type="ECO:0000256" key="2">
    <source>
        <dbReference type="SAM" id="MobiDB-lite"/>
    </source>
</evidence>